<comment type="caution">
    <text evidence="4">The sequence shown here is derived from an EMBL/GenBank/DDBJ whole genome shotgun (WGS) entry which is preliminary data.</text>
</comment>
<protein>
    <submittedName>
        <fullName evidence="4">SHQ1 protein-domain-containing protein</fullName>
    </submittedName>
</protein>
<dbReference type="FunCoup" id="A0A1X2HHN1">
    <property type="interactions" value="702"/>
</dbReference>
<evidence type="ECO:0000256" key="1">
    <source>
        <dbReference type="ARBA" id="ARBA00005607"/>
    </source>
</evidence>
<dbReference type="GO" id="GO:0005654">
    <property type="term" value="C:nucleoplasm"/>
    <property type="evidence" value="ECO:0007669"/>
    <property type="project" value="EnsemblFungi"/>
</dbReference>
<dbReference type="InParanoid" id="A0A1X2HHN1"/>
<dbReference type="GO" id="GO:0005829">
    <property type="term" value="C:cytosol"/>
    <property type="evidence" value="ECO:0007669"/>
    <property type="project" value="EnsemblFungi"/>
</dbReference>
<feature type="region of interest" description="Disordered" evidence="2">
    <location>
        <begin position="450"/>
        <end position="475"/>
    </location>
</feature>
<dbReference type="Gene3D" id="2.60.40.790">
    <property type="match status" value="1"/>
</dbReference>
<dbReference type="STRING" id="13706.A0A1X2HHN1"/>
<dbReference type="GO" id="GO:0000493">
    <property type="term" value="P:box H/ACA snoRNP assembly"/>
    <property type="evidence" value="ECO:0007669"/>
    <property type="project" value="EnsemblFungi"/>
</dbReference>
<evidence type="ECO:0000256" key="2">
    <source>
        <dbReference type="SAM" id="MobiDB-lite"/>
    </source>
</evidence>
<feature type="compositionally biased region" description="Acidic residues" evidence="2">
    <location>
        <begin position="466"/>
        <end position="475"/>
    </location>
</feature>
<dbReference type="SUPFAM" id="SSF49764">
    <property type="entry name" value="HSP20-like chaperones"/>
    <property type="match status" value="1"/>
</dbReference>
<dbReference type="InterPro" id="IPR008978">
    <property type="entry name" value="HSP20-like_chaperone"/>
</dbReference>
<dbReference type="PROSITE" id="PS51203">
    <property type="entry name" value="CS"/>
    <property type="match status" value="1"/>
</dbReference>
<feature type="compositionally biased region" description="Basic and acidic residues" evidence="2">
    <location>
        <begin position="186"/>
        <end position="195"/>
    </location>
</feature>
<sequence>MITPTFKVDQDDNFVIVTIHTPHVRAQDVDLHADGNEFRFYLKPYFLRLYFPSSVVEDDASEAVYDPSSGQFVVKLSKATKGEYFPDLDLLTKLLARKGEQDGSKASKKPLIEVMSSEDYGGQEEMQEAVDFDWELPQELPEETINLGMAVYGFNGLHTGYFRHVNETANEINELDNPETSTPKSRRQERIQKEDQKFDEDHYAKDFAEDEDIRRVLDYKTVWYKELKRITKKSGKKPLIREINAVDEIDFARLTISDDSLIQFTDKDKAMMRDLPKKEYLLSSEKATYLGLLDLMFAYSYNHRIFEGENSVESVWCIGKLSSSMACLDQFTTMREVLLASYRRALAYPLYRHWELCQKVMNDVYILFKLGKRAILKALLDMKDMFDHHDVYYIYSKIWLNDYCTWVQQSSDHVIRTLSRELHYFQLQKKDVNFDLELLEQIVTSVLEDERKEAEENSRKELEGGSGEESEEESE</sequence>
<dbReference type="Proteomes" id="UP000242180">
    <property type="component" value="Unassembled WGS sequence"/>
</dbReference>
<gene>
    <name evidence="4" type="ORF">BCR43DRAFT_487702</name>
</gene>
<proteinExistence type="inferred from homology"/>
<dbReference type="EMBL" id="MCGN01000003">
    <property type="protein sequence ID" value="ORY98539.1"/>
    <property type="molecule type" value="Genomic_DNA"/>
</dbReference>
<organism evidence="4 5">
    <name type="scientific">Syncephalastrum racemosum</name>
    <name type="common">Filamentous fungus</name>
    <dbReference type="NCBI Taxonomy" id="13706"/>
    <lineage>
        <taxon>Eukaryota</taxon>
        <taxon>Fungi</taxon>
        <taxon>Fungi incertae sedis</taxon>
        <taxon>Mucoromycota</taxon>
        <taxon>Mucoromycotina</taxon>
        <taxon>Mucoromycetes</taxon>
        <taxon>Mucorales</taxon>
        <taxon>Syncephalastraceae</taxon>
        <taxon>Syncephalastrum</taxon>
    </lineage>
</organism>
<dbReference type="OrthoDB" id="73639at2759"/>
<keyword evidence="5" id="KW-1185">Reference proteome</keyword>
<dbReference type="InterPro" id="IPR007052">
    <property type="entry name" value="CS_dom"/>
</dbReference>
<dbReference type="PANTHER" id="PTHR12967">
    <property type="entry name" value="PROTEIN SHQ1 HOMOLOG"/>
    <property type="match status" value="1"/>
</dbReference>
<evidence type="ECO:0000313" key="5">
    <source>
        <dbReference type="Proteomes" id="UP000242180"/>
    </source>
</evidence>
<dbReference type="PANTHER" id="PTHR12967:SF0">
    <property type="entry name" value="PROTEIN SHQ1 HOMOLOG"/>
    <property type="match status" value="1"/>
</dbReference>
<feature type="domain" description="CS" evidence="3">
    <location>
        <begin position="1"/>
        <end position="89"/>
    </location>
</feature>
<dbReference type="InterPro" id="IPR007009">
    <property type="entry name" value="Shq1_C"/>
</dbReference>
<reference evidence="4 5" key="1">
    <citation type="submission" date="2016-07" db="EMBL/GenBank/DDBJ databases">
        <title>Pervasive Adenine N6-methylation of Active Genes in Fungi.</title>
        <authorList>
            <consortium name="DOE Joint Genome Institute"/>
            <person name="Mondo S.J."/>
            <person name="Dannebaum R.O."/>
            <person name="Kuo R.C."/>
            <person name="Labutti K."/>
            <person name="Haridas S."/>
            <person name="Kuo A."/>
            <person name="Salamov A."/>
            <person name="Ahrendt S.R."/>
            <person name="Lipzen A."/>
            <person name="Sullivan W."/>
            <person name="Andreopoulos W.B."/>
            <person name="Clum A."/>
            <person name="Lindquist E."/>
            <person name="Daum C."/>
            <person name="Ramamoorthy G.K."/>
            <person name="Gryganskyi A."/>
            <person name="Culley D."/>
            <person name="Magnuson J.K."/>
            <person name="James T.Y."/>
            <person name="O'Malley M.A."/>
            <person name="Stajich J.E."/>
            <person name="Spatafora J.W."/>
            <person name="Visel A."/>
            <person name="Grigoriev I.V."/>
        </authorList>
    </citation>
    <scope>NUCLEOTIDE SEQUENCE [LARGE SCALE GENOMIC DNA]</scope>
    <source>
        <strain evidence="4 5">NRRL 2496</strain>
    </source>
</reference>
<dbReference type="GO" id="GO:0051082">
    <property type="term" value="F:unfolded protein binding"/>
    <property type="evidence" value="ECO:0007669"/>
    <property type="project" value="EnsemblFungi"/>
</dbReference>
<dbReference type="Pfam" id="PF04925">
    <property type="entry name" value="SHQ1"/>
    <property type="match status" value="1"/>
</dbReference>
<dbReference type="InterPro" id="IPR048696">
    <property type="entry name" value="SHQ1-like_CS"/>
</dbReference>
<evidence type="ECO:0000259" key="3">
    <source>
        <dbReference type="PROSITE" id="PS51203"/>
    </source>
</evidence>
<accession>A0A1X2HHN1</accession>
<feature type="compositionally biased region" description="Basic and acidic residues" evidence="2">
    <location>
        <begin position="450"/>
        <end position="463"/>
    </location>
</feature>
<name>A0A1X2HHN1_SYNRA</name>
<dbReference type="CDD" id="cd06463">
    <property type="entry name" value="p23_like"/>
    <property type="match status" value="1"/>
</dbReference>
<evidence type="ECO:0000313" key="4">
    <source>
        <dbReference type="EMBL" id="ORY98539.1"/>
    </source>
</evidence>
<dbReference type="AlphaFoldDB" id="A0A1X2HHN1"/>
<dbReference type="Pfam" id="PF21413">
    <property type="entry name" value="SHQ1-like_CS"/>
    <property type="match status" value="1"/>
</dbReference>
<dbReference type="InterPro" id="IPR039742">
    <property type="entry name" value="Shq1"/>
</dbReference>
<feature type="region of interest" description="Disordered" evidence="2">
    <location>
        <begin position="172"/>
        <end position="195"/>
    </location>
</feature>
<comment type="similarity">
    <text evidence="1">Belongs to the SHQ1 family.</text>
</comment>
<dbReference type="OMA" id="HNIESAW"/>